<keyword evidence="10" id="KW-1185">Reference proteome</keyword>
<evidence type="ECO:0000313" key="9">
    <source>
        <dbReference type="EMBL" id="EFN88343.1"/>
    </source>
</evidence>
<dbReference type="InterPro" id="IPR002401">
    <property type="entry name" value="Cyt_P450_E_grp-I"/>
</dbReference>
<evidence type="ECO:0000313" key="10">
    <source>
        <dbReference type="Proteomes" id="UP000008237"/>
    </source>
</evidence>
<gene>
    <name evidence="9" type="ORF">EAI_02476</name>
</gene>
<evidence type="ECO:0000256" key="7">
    <source>
        <dbReference type="ARBA" id="ARBA00023033"/>
    </source>
</evidence>
<accession>E2B7G8</accession>
<dbReference type="GO" id="GO:0016705">
    <property type="term" value="F:oxidoreductase activity, acting on paired donors, with incorporation or reduction of molecular oxygen"/>
    <property type="evidence" value="ECO:0007669"/>
    <property type="project" value="InterPro"/>
</dbReference>
<dbReference type="SUPFAM" id="SSF48264">
    <property type="entry name" value="Cytochrome P450"/>
    <property type="match status" value="1"/>
</dbReference>
<dbReference type="CDD" id="cd11054">
    <property type="entry name" value="CYP24A1-like"/>
    <property type="match status" value="1"/>
</dbReference>
<evidence type="ECO:0000256" key="5">
    <source>
        <dbReference type="ARBA" id="ARBA00023002"/>
    </source>
</evidence>
<evidence type="ECO:0000256" key="6">
    <source>
        <dbReference type="ARBA" id="ARBA00023004"/>
    </source>
</evidence>
<evidence type="ECO:0000256" key="8">
    <source>
        <dbReference type="PIRSR" id="PIRSR602401-1"/>
    </source>
</evidence>
<keyword evidence="5" id="KW-0560">Oxidoreductase</keyword>
<name>E2B7G8_HARSA</name>
<evidence type="ECO:0000256" key="4">
    <source>
        <dbReference type="ARBA" id="ARBA00022723"/>
    </source>
</evidence>
<dbReference type="InParanoid" id="E2B7G8"/>
<keyword evidence="4 8" id="KW-0479">Metal-binding</keyword>
<dbReference type="EMBL" id="GL446181">
    <property type="protein sequence ID" value="EFN88343.1"/>
    <property type="molecule type" value="Genomic_DNA"/>
</dbReference>
<dbReference type="STRING" id="610380.E2B7G8"/>
<dbReference type="InterPro" id="IPR001128">
    <property type="entry name" value="Cyt_P450"/>
</dbReference>
<keyword evidence="3 8" id="KW-0349">Heme</keyword>
<dbReference type="InterPro" id="IPR050479">
    <property type="entry name" value="CYP11_CYP27_families"/>
</dbReference>
<dbReference type="Proteomes" id="UP000008237">
    <property type="component" value="Unassembled WGS sequence"/>
</dbReference>
<dbReference type="PANTHER" id="PTHR24279">
    <property type="entry name" value="CYTOCHROME P450"/>
    <property type="match status" value="1"/>
</dbReference>
<keyword evidence="7" id="KW-0503">Monooxygenase</keyword>
<comment type="similarity">
    <text evidence="2">Belongs to the cytochrome P450 family.</text>
</comment>
<evidence type="ECO:0000256" key="3">
    <source>
        <dbReference type="ARBA" id="ARBA00022617"/>
    </source>
</evidence>
<evidence type="ECO:0000256" key="2">
    <source>
        <dbReference type="ARBA" id="ARBA00010617"/>
    </source>
</evidence>
<sequence length="525" mass="60039">MHVVPKVARRSLPSLHDTPLWQTSRSFLLGHLAPATLSNKDTAACPTAGRNAGKGNDILSSRTYTSDFNHMTRREPPEPRGLPLVGTMFSLIMAGGGKKLHEYVDKRHRQLGPIYRESIGPVRAIFVNSPNEFRRIFRLEGTMPRHFLPESWLLYNEIRQQRRGLLFMDGEEWLYYRRILNKLMLMPNSVDLMCAPCQQVAESLTEKWRIESRDGATIRDMKNQLYQWSIEVMLAILMGSRWPDCKQQMASRYEHLALMLHQVFEQSVVLSMMPAKLAMQLRLPIWKKFVTTADTILDMVRVMVPELLQLGGDGLLSLMVNDGIRGNDAIKIIADFIIAAGDTSATSMQWALLLLSGRPELQDQLFDGIKDLSPEETMQHPLLKNILRETLRMYPVAPFLTRYLAADNLIGDYFVTKEDLLILSIWSSGHNAEHFPQPEEFQPERWIRIESGGYQGVNHPYGMLPFALGARSCIGRKLAETQIYLTLAELNKNFRIDCKNRDRIQMILNLVAVPSEPIILKLTKR</sequence>
<dbReference type="Pfam" id="PF00067">
    <property type="entry name" value="p450"/>
    <property type="match status" value="1"/>
</dbReference>
<dbReference type="GO" id="GO:0004497">
    <property type="term" value="F:monooxygenase activity"/>
    <property type="evidence" value="ECO:0007669"/>
    <property type="project" value="UniProtKB-KW"/>
</dbReference>
<dbReference type="PANTHER" id="PTHR24279:SF120">
    <property type="entry name" value="CYTOCHROME P450"/>
    <property type="match status" value="1"/>
</dbReference>
<dbReference type="FunCoup" id="E2B7G8">
    <property type="interactions" value="19"/>
</dbReference>
<dbReference type="OMA" id="VLPERWC"/>
<dbReference type="Gene3D" id="1.10.630.10">
    <property type="entry name" value="Cytochrome P450"/>
    <property type="match status" value="1"/>
</dbReference>
<keyword evidence="6 8" id="KW-0408">Iron</keyword>
<dbReference type="AlphaFoldDB" id="E2B7G8"/>
<dbReference type="GO" id="GO:0005506">
    <property type="term" value="F:iron ion binding"/>
    <property type="evidence" value="ECO:0007669"/>
    <property type="project" value="InterPro"/>
</dbReference>
<comment type="cofactor">
    <cofactor evidence="1 8">
        <name>heme</name>
        <dbReference type="ChEBI" id="CHEBI:30413"/>
    </cofactor>
</comment>
<dbReference type="OrthoDB" id="3945418at2759"/>
<reference evidence="9 10" key="1">
    <citation type="journal article" date="2010" name="Science">
        <title>Genomic comparison of the ants Camponotus floridanus and Harpegnathos saltator.</title>
        <authorList>
            <person name="Bonasio R."/>
            <person name="Zhang G."/>
            <person name="Ye C."/>
            <person name="Mutti N.S."/>
            <person name="Fang X."/>
            <person name="Qin N."/>
            <person name="Donahue G."/>
            <person name="Yang P."/>
            <person name="Li Q."/>
            <person name="Li C."/>
            <person name="Zhang P."/>
            <person name="Huang Z."/>
            <person name="Berger S.L."/>
            <person name="Reinberg D."/>
            <person name="Wang J."/>
            <person name="Liebig J."/>
        </authorList>
    </citation>
    <scope>NUCLEOTIDE SEQUENCE [LARGE SCALE GENOMIC DNA]</scope>
    <source>
        <strain evidence="9 10">R22 G/1</strain>
    </source>
</reference>
<dbReference type="PRINTS" id="PR00385">
    <property type="entry name" value="P450"/>
</dbReference>
<dbReference type="PRINTS" id="PR00463">
    <property type="entry name" value="EP450I"/>
</dbReference>
<organism evidence="10">
    <name type="scientific">Harpegnathos saltator</name>
    <name type="common">Jerdon's jumping ant</name>
    <dbReference type="NCBI Taxonomy" id="610380"/>
    <lineage>
        <taxon>Eukaryota</taxon>
        <taxon>Metazoa</taxon>
        <taxon>Ecdysozoa</taxon>
        <taxon>Arthropoda</taxon>
        <taxon>Hexapoda</taxon>
        <taxon>Insecta</taxon>
        <taxon>Pterygota</taxon>
        <taxon>Neoptera</taxon>
        <taxon>Endopterygota</taxon>
        <taxon>Hymenoptera</taxon>
        <taxon>Apocrita</taxon>
        <taxon>Aculeata</taxon>
        <taxon>Formicoidea</taxon>
        <taxon>Formicidae</taxon>
        <taxon>Ponerinae</taxon>
        <taxon>Ponerini</taxon>
        <taxon>Harpegnathos</taxon>
    </lineage>
</organism>
<feature type="binding site" description="axial binding residue" evidence="8">
    <location>
        <position position="473"/>
    </location>
    <ligand>
        <name>heme</name>
        <dbReference type="ChEBI" id="CHEBI:30413"/>
    </ligand>
    <ligandPart>
        <name>Fe</name>
        <dbReference type="ChEBI" id="CHEBI:18248"/>
    </ligandPart>
</feature>
<dbReference type="GO" id="GO:0020037">
    <property type="term" value="F:heme binding"/>
    <property type="evidence" value="ECO:0007669"/>
    <property type="project" value="InterPro"/>
</dbReference>
<proteinExistence type="inferred from homology"/>
<evidence type="ECO:0000256" key="1">
    <source>
        <dbReference type="ARBA" id="ARBA00001971"/>
    </source>
</evidence>
<protein>
    <submittedName>
        <fullName evidence="9">Cytochrome P450 315a1, mitochondrial</fullName>
    </submittedName>
</protein>
<dbReference type="InterPro" id="IPR036396">
    <property type="entry name" value="Cyt_P450_sf"/>
</dbReference>